<reference evidence="1 2" key="1">
    <citation type="submission" date="2020-08" db="EMBL/GenBank/DDBJ databases">
        <title>Winogradskyella ouciana sp. nov., isolated from the hadal seawater of the Mariana Trench.</title>
        <authorList>
            <person name="He X."/>
        </authorList>
    </citation>
    <scope>NUCLEOTIDE SEQUENCE [LARGE SCALE GENOMIC DNA]</scope>
    <source>
        <strain evidence="1 2">KCTC 22026</strain>
    </source>
</reference>
<proteinExistence type="predicted"/>
<dbReference type="Proteomes" id="UP000607435">
    <property type="component" value="Unassembled WGS sequence"/>
</dbReference>
<dbReference type="Gene3D" id="3.30.420.260">
    <property type="match status" value="1"/>
</dbReference>
<evidence type="ECO:0000313" key="2">
    <source>
        <dbReference type="Proteomes" id="UP000607435"/>
    </source>
</evidence>
<name>A0ABR6Y5G8_9FLAO</name>
<gene>
    <name evidence="1" type="ORF">H6H04_16235</name>
</gene>
<dbReference type="CDD" id="cd24013">
    <property type="entry name" value="ASKHA_ATPase_BT3980-like"/>
    <property type="match status" value="1"/>
</dbReference>
<dbReference type="InterPro" id="IPR024213">
    <property type="entry name" value="DUF3822"/>
</dbReference>
<protein>
    <submittedName>
        <fullName evidence="1">DUF3822 family protein</fullName>
    </submittedName>
</protein>
<comment type="caution">
    <text evidence="1">The sequence shown here is derived from an EMBL/GenBank/DDBJ whole genome shotgun (WGS) entry which is preliminary data.</text>
</comment>
<keyword evidence="2" id="KW-1185">Reference proteome</keyword>
<organism evidence="1 2">
    <name type="scientific">Winogradskyella echinorum</name>
    <dbReference type="NCBI Taxonomy" id="538189"/>
    <lineage>
        <taxon>Bacteria</taxon>
        <taxon>Pseudomonadati</taxon>
        <taxon>Bacteroidota</taxon>
        <taxon>Flavobacteriia</taxon>
        <taxon>Flavobacteriales</taxon>
        <taxon>Flavobacteriaceae</taxon>
        <taxon>Winogradskyella</taxon>
    </lineage>
</organism>
<dbReference type="Gene3D" id="3.30.420.250">
    <property type="match status" value="1"/>
</dbReference>
<dbReference type="EMBL" id="JACOME010000007">
    <property type="protein sequence ID" value="MBC3847946.1"/>
    <property type="molecule type" value="Genomic_DNA"/>
</dbReference>
<dbReference type="RefSeq" id="WP_186847047.1">
    <property type="nucleotide sequence ID" value="NZ_JACOME010000007.1"/>
</dbReference>
<sequence length="268" mass="31027">MNANNIKELSIQINLNGLSFCILNKETNTIEFLKTIAFANKLNPANVLNHLKAELSSNTVFSEDFDAVLVIHQNELSTLVPKSLYDEKNKADYLKFNSKILRTDFITEDEITANDSINVYVPYVNINNYIFDTFGEFVYKHASSVLIDTILEKENTSEDPIVYINSNKNTIEVLVVDKGQLQLFNVFEYHSKEDFIYYLLFVFEQLKLDVETTHVKLSGAIDKEDELYTILYTYVRHIDLISTDFKFKISNTITTDNLHQHYLILNSF</sequence>
<dbReference type="Pfam" id="PF12864">
    <property type="entry name" value="DUF3822"/>
    <property type="match status" value="1"/>
</dbReference>
<evidence type="ECO:0000313" key="1">
    <source>
        <dbReference type="EMBL" id="MBC3847946.1"/>
    </source>
</evidence>
<accession>A0ABR6Y5G8</accession>